<keyword evidence="3" id="KW-1185">Reference proteome</keyword>
<feature type="repeat" description="TPR" evidence="1">
    <location>
        <begin position="449"/>
        <end position="482"/>
    </location>
</feature>
<dbReference type="Pfam" id="PF13181">
    <property type="entry name" value="TPR_8"/>
    <property type="match status" value="1"/>
</dbReference>
<dbReference type="PANTHER" id="PTHR12558">
    <property type="entry name" value="CELL DIVISION CYCLE 16,23,27"/>
    <property type="match status" value="1"/>
</dbReference>
<dbReference type="RefSeq" id="WP_183933073.1">
    <property type="nucleotide sequence ID" value="NZ_JACICF010000001.1"/>
</dbReference>
<dbReference type="PROSITE" id="PS50005">
    <property type="entry name" value="TPR"/>
    <property type="match status" value="1"/>
</dbReference>
<dbReference type="AlphaFoldDB" id="A0A839YZJ6"/>
<comment type="caution">
    <text evidence="2">The sequence shown here is derived from an EMBL/GenBank/DDBJ whole genome shotgun (WGS) entry which is preliminary data.</text>
</comment>
<reference evidence="2 3" key="1">
    <citation type="submission" date="2020-08" db="EMBL/GenBank/DDBJ databases">
        <title>Genomic Encyclopedia of Type Strains, Phase IV (KMG-IV): sequencing the most valuable type-strain genomes for metagenomic binning, comparative biology and taxonomic classification.</title>
        <authorList>
            <person name="Goeker M."/>
        </authorList>
    </citation>
    <scope>NUCLEOTIDE SEQUENCE [LARGE SCALE GENOMIC DNA]</scope>
    <source>
        <strain evidence="2 3">DSM 24194</strain>
    </source>
</reference>
<dbReference type="SUPFAM" id="SSF48452">
    <property type="entry name" value="TPR-like"/>
    <property type="match status" value="1"/>
</dbReference>
<dbReference type="PANTHER" id="PTHR12558:SF13">
    <property type="entry name" value="CELL DIVISION CYCLE PROTEIN 27 HOMOLOG"/>
    <property type="match status" value="1"/>
</dbReference>
<gene>
    <name evidence="2" type="ORF">FHS50_000771</name>
</gene>
<evidence type="ECO:0000313" key="2">
    <source>
        <dbReference type="EMBL" id="MBB3763748.1"/>
    </source>
</evidence>
<dbReference type="EMBL" id="JACICF010000001">
    <property type="protein sequence ID" value="MBB3763748.1"/>
    <property type="molecule type" value="Genomic_DNA"/>
</dbReference>
<evidence type="ECO:0000313" key="3">
    <source>
        <dbReference type="Proteomes" id="UP000578569"/>
    </source>
</evidence>
<name>A0A839YZJ6_9SPHN</name>
<evidence type="ECO:0000256" key="1">
    <source>
        <dbReference type="PROSITE-ProRule" id="PRU00339"/>
    </source>
</evidence>
<sequence>MAGAALAASPAQAADIEAQRLSLFVHARAAELLGDHDRAATYYSRVTAQGVKDDALAADAMSSAIIAGRFDLARQIGAAAPAERFNLDGRLFLLADALRDGRTERALSLLSSDKAGASLDFAAPFVRAWIGLSEGSPERRQAAIRLVTGMDKAGPMASYMDEQAAFLLLANGQPDEALDYIETALADAGGREARMRLTFADGLFAAGSREDALALVAGNDPILLAARRQLESGRGIGARIDTPAEGLSDLLAALAVDVNRGNRRDLPLALAQVARVADPANSQATIIASLLLDALDRPDDALALLAGVGRKDPLAAQARDAEVQALLAADRLDEALVAARKSGSGPGAQARIGDVYAAMERHEEAAQAYARERAGNLSDWTLLFLEATQRDMAGDWDGAKVLLRHALAAEPRQPIVLNYLGYTMLEMGEDPKEAAALIRAAHEVRPSDPSITDSLGWAQYKLGLIDEAVQTLGKAVALEPGNEEIYEHYGDALSRAGHVIEARFAWQAARSVAEDEKRIGRLDSKLVTGLSAHNAAP</sequence>
<dbReference type="Gene3D" id="1.25.40.10">
    <property type="entry name" value="Tetratricopeptide repeat domain"/>
    <property type="match status" value="2"/>
</dbReference>
<dbReference type="Proteomes" id="UP000578569">
    <property type="component" value="Unassembled WGS sequence"/>
</dbReference>
<dbReference type="InterPro" id="IPR011990">
    <property type="entry name" value="TPR-like_helical_dom_sf"/>
</dbReference>
<accession>A0A839YZJ6</accession>
<keyword evidence="1" id="KW-0802">TPR repeat</keyword>
<organism evidence="2 3">
    <name type="scientific">Sphingomicrobium lutaoense</name>
    <dbReference type="NCBI Taxonomy" id="515949"/>
    <lineage>
        <taxon>Bacteria</taxon>
        <taxon>Pseudomonadati</taxon>
        <taxon>Pseudomonadota</taxon>
        <taxon>Alphaproteobacteria</taxon>
        <taxon>Sphingomonadales</taxon>
        <taxon>Sphingomonadaceae</taxon>
        <taxon>Sphingomicrobium</taxon>
    </lineage>
</organism>
<dbReference type="InterPro" id="IPR019734">
    <property type="entry name" value="TPR_rpt"/>
</dbReference>
<protein>
    <submittedName>
        <fullName evidence="2">Tetratricopeptide (TPR) repeat protein</fullName>
    </submittedName>
</protein>
<proteinExistence type="predicted"/>